<comment type="subcellular location">
    <subcellularLocation>
        <location evidence="1">Cell membrane</location>
        <topology evidence="1">Multi-pass membrane protein</topology>
    </subcellularLocation>
    <subcellularLocation>
        <location evidence="6">Membrane</location>
        <topology evidence="6">Multi-pass membrane protein</topology>
    </subcellularLocation>
</comment>
<feature type="transmembrane region" description="Helical" evidence="7">
    <location>
        <begin position="106"/>
        <end position="129"/>
    </location>
</feature>
<evidence type="ECO:0000256" key="6">
    <source>
        <dbReference type="RuleBase" id="RU004057"/>
    </source>
</evidence>
<keyword evidence="2" id="KW-1003">Cell membrane</keyword>
<dbReference type="PANTHER" id="PTHR30625:SF3">
    <property type="entry name" value="TOL-PAL SYSTEM PROTEIN TOLQ"/>
    <property type="match status" value="1"/>
</dbReference>
<dbReference type="EMBL" id="CP158568">
    <property type="protein sequence ID" value="XBY46059.1"/>
    <property type="molecule type" value="Genomic_DNA"/>
</dbReference>
<keyword evidence="6" id="KW-0813">Transport</keyword>
<proteinExistence type="inferred from homology"/>
<dbReference type="KEGG" id="mflg:ABS361_07450"/>
<dbReference type="InterPro" id="IPR050790">
    <property type="entry name" value="ExbB/TolQ_transport"/>
</dbReference>
<gene>
    <name evidence="9" type="ORF">ABS361_07450</name>
</gene>
<feature type="domain" description="MotA/TolQ/ExbB proton channel" evidence="8">
    <location>
        <begin position="81"/>
        <end position="182"/>
    </location>
</feature>
<evidence type="ECO:0000259" key="8">
    <source>
        <dbReference type="Pfam" id="PF01618"/>
    </source>
</evidence>
<evidence type="ECO:0000256" key="1">
    <source>
        <dbReference type="ARBA" id="ARBA00004651"/>
    </source>
</evidence>
<dbReference type="AlphaFoldDB" id="A0AAU7XDJ0"/>
<keyword evidence="4 7" id="KW-1133">Transmembrane helix</keyword>
<sequence length="210" mass="21548">MDSITLSPVGLFLQAGPVGKTVMILLLGASVWCWILIIEAVAVLARLGRTLRAGAAGGLIGEIDDAGRDAARLAIPGETVGERRHRVAEAMHRTARARLAQAEGGLPNLAVIASVAPFVGLFGTVWGIMTSFVGIAATKDTSLATVAPGIAEALAATAYGLVAAIPASIGYSRLGAGFARRAERIGHIVDARAILIAAGLAGRPDPEDRR</sequence>
<dbReference type="GO" id="GO:0017038">
    <property type="term" value="P:protein import"/>
    <property type="evidence" value="ECO:0007669"/>
    <property type="project" value="TreeGrafter"/>
</dbReference>
<evidence type="ECO:0000256" key="3">
    <source>
        <dbReference type="ARBA" id="ARBA00022692"/>
    </source>
</evidence>
<dbReference type="GO" id="GO:0005886">
    <property type="term" value="C:plasma membrane"/>
    <property type="evidence" value="ECO:0007669"/>
    <property type="project" value="UniProtKB-SubCell"/>
</dbReference>
<feature type="transmembrane region" description="Helical" evidence="7">
    <location>
        <begin position="149"/>
        <end position="171"/>
    </location>
</feature>
<evidence type="ECO:0000256" key="2">
    <source>
        <dbReference type="ARBA" id="ARBA00022475"/>
    </source>
</evidence>
<dbReference type="InterPro" id="IPR002898">
    <property type="entry name" value="MotA_ExbB_proton_chnl"/>
</dbReference>
<protein>
    <submittedName>
        <fullName evidence="9">MotA/TolQ/ExbB proton channel family protein</fullName>
    </submittedName>
</protein>
<accession>A0AAU7XDJ0</accession>
<dbReference type="Pfam" id="PF01618">
    <property type="entry name" value="MotA_ExbB"/>
    <property type="match status" value="1"/>
</dbReference>
<evidence type="ECO:0000256" key="4">
    <source>
        <dbReference type="ARBA" id="ARBA00022989"/>
    </source>
</evidence>
<comment type="similarity">
    <text evidence="6">Belongs to the exbB/tolQ family.</text>
</comment>
<feature type="transmembrane region" description="Helical" evidence="7">
    <location>
        <begin position="22"/>
        <end position="45"/>
    </location>
</feature>
<dbReference type="PANTHER" id="PTHR30625">
    <property type="entry name" value="PROTEIN TOLQ"/>
    <property type="match status" value="1"/>
</dbReference>
<keyword evidence="3 7" id="KW-0812">Transmembrane</keyword>
<reference evidence="9" key="1">
    <citation type="submission" date="2024-06" db="EMBL/GenBank/DDBJ databases">
        <title>Methylostella associata gen. nov., sp. nov., a novel Ancalomicrobiaceae-affiliated facultatively methylotrophic bacteria that feed on methanotrophs of the genus Methylococcus.</title>
        <authorList>
            <person name="Saltykova V."/>
            <person name="Danilova O.V."/>
            <person name="Oshkin I.Y."/>
            <person name="Belova S.E."/>
            <person name="Pimenov N.V."/>
            <person name="Dedysh S.N."/>
        </authorList>
    </citation>
    <scope>NUCLEOTIDE SEQUENCE</scope>
    <source>
        <strain evidence="9">S20</strain>
    </source>
</reference>
<evidence type="ECO:0000313" key="9">
    <source>
        <dbReference type="EMBL" id="XBY46059.1"/>
    </source>
</evidence>
<keyword evidence="5 7" id="KW-0472">Membrane</keyword>
<dbReference type="RefSeq" id="WP_407051156.1">
    <property type="nucleotide sequence ID" value="NZ_CP158568.1"/>
</dbReference>
<organism evidence="9">
    <name type="scientific">Methyloraptor flagellatus</name>
    <dbReference type="NCBI Taxonomy" id="3162530"/>
    <lineage>
        <taxon>Bacteria</taxon>
        <taxon>Pseudomonadati</taxon>
        <taxon>Pseudomonadota</taxon>
        <taxon>Alphaproteobacteria</taxon>
        <taxon>Hyphomicrobiales</taxon>
        <taxon>Ancalomicrobiaceae</taxon>
        <taxon>Methyloraptor</taxon>
    </lineage>
</organism>
<keyword evidence="6" id="KW-0653">Protein transport</keyword>
<evidence type="ECO:0000256" key="7">
    <source>
        <dbReference type="SAM" id="Phobius"/>
    </source>
</evidence>
<name>A0AAU7XDJ0_9HYPH</name>
<evidence type="ECO:0000256" key="5">
    <source>
        <dbReference type="ARBA" id="ARBA00023136"/>
    </source>
</evidence>